<dbReference type="AlphaFoldDB" id="A0A538U5C8"/>
<accession>A0A538U5C8</accession>
<name>A0A538U5C8_UNCEI</name>
<organism evidence="1 2">
    <name type="scientific">Eiseniibacteriota bacterium</name>
    <dbReference type="NCBI Taxonomy" id="2212470"/>
    <lineage>
        <taxon>Bacteria</taxon>
        <taxon>Candidatus Eiseniibacteriota</taxon>
    </lineage>
</organism>
<protein>
    <submittedName>
        <fullName evidence="1">Uncharacterized protein</fullName>
    </submittedName>
</protein>
<reference evidence="1 2" key="1">
    <citation type="journal article" date="2019" name="Nat. Microbiol.">
        <title>Mediterranean grassland soil C-N compound turnover is dependent on rainfall and depth, and is mediated by genomically divergent microorganisms.</title>
        <authorList>
            <person name="Diamond S."/>
            <person name="Andeer P.F."/>
            <person name="Li Z."/>
            <person name="Crits-Christoph A."/>
            <person name="Burstein D."/>
            <person name="Anantharaman K."/>
            <person name="Lane K.R."/>
            <person name="Thomas B.C."/>
            <person name="Pan C."/>
            <person name="Northen T.R."/>
            <person name="Banfield J.F."/>
        </authorList>
    </citation>
    <scope>NUCLEOTIDE SEQUENCE [LARGE SCALE GENOMIC DNA]</scope>
    <source>
        <strain evidence="1">WS_10</strain>
    </source>
</reference>
<dbReference type="Proteomes" id="UP000319836">
    <property type="component" value="Unassembled WGS sequence"/>
</dbReference>
<comment type="caution">
    <text evidence="1">The sequence shown here is derived from an EMBL/GenBank/DDBJ whole genome shotgun (WGS) entry which is preliminary data.</text>
</comment>
<dbReference type="EMBL" id="VBPA01000155">
    <property type="protein sequence ID" value="TMQ71077.1"/>
    <property type="molecule type" value="Genomic_DNA"/>
</dbReference>
<gene>
    <name evidence="1" type="ORF">E6K80_06630</name>
</gene>
<sequence length="71" mass="7835">MCASIVDFHGGRMSARREPGRGTVIAASLPRRSIPRVIVRADSELSESVHDVARLASRWCARSWTQARCPS</sequence>
<evidence type="ECO:0000313" key="2">
    <source>
        <dbReference type="Proteomes" id="UP000319836"/>
    </source>
</evidence>
<proteinExistence type="predicted"/>
<evidence type="ECO:0000313" key="1">
    <source>
        <dbReference type="EMBL" id="TMQ71077.1"/>
    </source>
</evidence>